<dbReference type="EMBL" id="JAGTJR010000002">
    <property type="protein sequence ID" value="KAH7063421.1"/>
    <property type="molecule type" value="Genomic_DNA"/>
</dbReference>
<keyword evidence="3" id="KW-1185">Reference proteome</keyword>
<organism evidence="2 3">
    <name type="scientific">Macrophomina phaseolina</name>
    <dbReference type="NCBI Taxonomy" id="35725"/>
    <lineage>
        <taxon>Eukaryota</taxon>
        <taxon>Fungi</taxon>
        <taxon>Dikarya</taxon>
        <taxon>Ascomycota</taxon>
        <taxon>Pezizomycotina</taxon>
        <taxon>Dothideomycetes</taxon>
        <taxon>Dothideomycetes incertae sedis</taxon>
        <taxon>Botryosphaeriales</taxon>
        <taxon>Botryosphaeriaceae</taxon>
        <taxon>Macrophomina</taxon>
    </lineage>
</organism>
<feature type="region of interest" description="Disordered" evidence="1">
    <location>
        <begin position="105"/>
        <end position="134"/>
    </location>
</feature>
<feature type="compositionally biased region" description="Basic and acidic residues" evidence="1">
    <location>
        <begin position="1"/>
        <end position="18"/>
    </location>
</feature>
<protein>
    <submittedName>
        <fullName evidence="2">Uncharacterized protein</fullName>
    </submittedName>
</protein>
<sequence length="323" mass="35743">MPPAKGRLDFSEAAKRVEMPFSAGLEPQATGDKNRRMGSERPQKDDADYTQKENPFPLSFTSMESYMNILEKFALGRSNKHDTQNSTITSETAPIMTAVESDPDAMSIFPGARSSRPKTTVTEREMEADISPTDTTERISCQVTVEPIANEPECMIHQNLSSSKKATSKLAVPKGTYHSTPSYDDDDNEVYFDAVMWSSDLCQADFCCQLPPEGTGTEMGQRVLAADGTVMIGTGVQILEDTTDSTYGVPVTKASIDTVRRDSGIRFTLTCIEDGYEDAEVLFDDDFLYEEEMMDPDYFRKKGSVGCEAPLKPRPALLRISSY</sequence>
<feature type="region of interest" description="Disordered" evidence="1">
    <location>
        <begin position="1"/>
        <end position="53"/>
    </location>
</feature>
<evidence type="ECO:0000313" key="2">
    <source>
        <dbReference type="EMBL" id="KAH7063421.1"/>
    </source>
</evidence>
<evidence type="ECO:0000256" key="1">
    <source>
        <dbReference type="SAM" id="MobiDB-lite"/>
    </source>
</evidence>
<dbReference type="Proteomes" id="UP000774617">
    <property type="component" value="Unassembled WGS sequence"/>
</dbReference>
<reference evidence="2 3" key="1">
    <citation type="journal article" date="2021" name="Nat. Commun.">
        <title>Genetic determinants of endophytism in the Arabidopsis root mycobiome.</title>
        <authorList>
            <person name="Mesny F."/>
            <person name="Miyauchi S."/>
            <person name="Thiergart T."/>
            <person name="Pickel B."/>
            <person name="Atanasova L."/>
            <person name="Karlsson M."/>
            <person name="Huettel B."/>
            <person name="Barry K.W."/>
            <person name="Haridas S."/>
            <person name="Chen C."/>
            <person name="Bauer D."/>
            <person name="Andreopoulos W."/>
            <person name="Pangilinan J."/>
            <person name="LaButti K."/>
            <person name="Riley R."/>
            <person name="Lipzen A."/>
            <person name="Clum A."/>
            <person name="Drula E."/>
            <person name="Henrissat B."/>
            <person name="Kohler A."/>
            <person name="Grigoriev I.V."/>
            <person name="Martin F.M."/>
            <person name="Hacquard S."/>
        </authorList>
    </citation>
    <scope>NUCLEOTIDE SEQUENCE [LARGE SCALE GENOMIC DNA]</scope>
    <source>
        <strain evidence="2 3">MPI-SDFR-AT-0080</strain>
    </source>
</reference>
<proteinExistence type="predicted"/>
<accession>A0ABQ8GSV4</accession>
<evidence type="ECO:0000313" key="3">
    <source>
        <dbReference type="Proteomes" id="UP000774617"/>
    </source>
</evidence>
<comment type="caution">
    <text evidence="2">The sequence shown here is derived from an EMBL/GenBank/DDBJ whole genome shotgun (WGS) entry which is preliminary data.</text>
</comment>
<name>A0ABQ8GSV4_9PEZI</name>
<gene>
    <name evidence="2" type="ORF">B0J12DRAFT_694329</name>
</gene>
<feature type="compositionally biased region" description="Basic and acidic residues" evidence="1">
    <location>
        <begin position="32"/>
        <end position="51"/>
    </location>
</feature>